<keyword evidence="6" id="KW-0378">Hydrolase</keyword>
<evidence type="ECO:0000256" key="8">
    <source>
        <dbReference type="ARBA" id="ARBA00023102"/>
    </source>
</evidence>
<evidence type="ECO:0000256" key="3">
    <source>
        <dbReference type="ARBA" id="ARBA00012414"/>
    </source>
</evidence>
<dbReference type="EMBL" id="BART01034276">
    <property type="protein sequence ID" value="GAH16173.1"/>
    <property type="molecule type" value="Genomic_DNA"/>
</dbReference>
<evidence type="ECO:0000256" key="1">
    <source>
        <dbReference type="ARBA" id="ARBA00001460"/>
    </source>
</evidence>
<keyword evidence="4" id="KW-0028">Amino-acid biosynthesis</keyword>
<sequence length="42" mass="5029">NDENLSWEIADLLYFIMVLMAKKGIKLQDILNELWSRRNYGN</sequence>
<dbReference type="Pfam" id="PF01503">
    <property type="entry name" value="PRA-PH"/>
    <property type="match status" value="1"/>
</dbReference>
<evidence type="ECO:0000313" key="9">
    <source>
        <dbReference type="EMBL" id="GAH16173.1"/>
    </source>
</evidence>
<dbReference type="InterPro" id="IPR008179">
    <property type="entry name" value="HisE"/>
</dbReference>
<dbReference type="CDD" id="cd11534">
    <property type="entry name" value="NTP-PPase_HisIE_like"/>
    <property type="match status" value="1"/>
</dbReference>
<keyword evidence="5" id="KW-0547">Nucleotide-binding</keyword>
<comment type="caution">
    <text evidence="9">The sequence shown here is derived from an EMBL/GenBank/DDBJ whole genome shotgun (WGS) entry which is preliminary data.</text>
</comment>
<evidence type="ECO:0000256" key="6">
    <source>
        <dbReference type="ARBA" id="ARBA00022801"/>
    </source>
</evidence>
<dbReference type="UniPathway" id="UPA00031">
    <property type="reaction ID" value="UER00007"/>
</dbReference>
<feature type="non-terminal residue" evidence="9">
    <location>
        <position position="1"/>
    </location>
</feature>
<keyword evidence="7" id="KW-0067">ATP-binding</keyword>
<dbReference type="Gene3D" id="1.10.287.1080">
    <property type="entry name" value="MazG-like"/>
    <property type="match status" value="1"/>
</dbReference>
<evidence type="ECO:0000256" key="7">
    <source>
        <dbReference type="ARBA" id="ARBA00022840"/>
    </source>
</evidence>
<dbReference type="SUPFAM" id="SSF101386">
    <property type="entry name" value="all-alpha NTP pyrophosphatases"/>
    <property type="match status" value="1"/>
</dbReference>
<evidence type="ECO:0000256" key="4">
    <source>
        <dbReference type="ARBA" id="ARBA00022605"/>
    </source>
</evidence>
<organism evidence="9">
    <name type="scientific">marine sediment metagenome</name>
    <dbReference type="NCBI Taxonomy" id="412755"/>
    <lineage>
        <taxon>unclassified sequences</taxon>
        <taxon>metagenomes</taxon>
        <taxon>ecological metagenomes</taxon>
    </lineage>
</organism>
<dbReference type="AlphaFoldDB" id="X1F5V3"/>
<evidence type="ECO:0000256" key="5">
    <source>
        <dbReference type="ARBA" id="ARBA00022741"/>
    </source>
</evidence>
<proteinExistence type="predicted"/>
<evidence type="ECO:0000256" key="2">
    <source>
        <dbReference type="ARBA" id="ARBA00005204"/>
    </source>
</evidence>
<keyword evidence="8" id="KW-0368">Histidine biosynthesis</keyword>
<name>X1F5V3_9ZZZZ</name>
<reference evidence="9" key="1">
    <citation type="journal article" date="2014" name="Front. Microbiol.">
        <title>High frequency of phylogenetically diverse reductive dehalogenase-homologous genes in deep subseafloor sedimentary metagenomes.</title>
        <authorList>
            <person name="Kawai M."/>
            <person name="Futagami T."/>
            <person name="Toyoda A."/>
            <person name="Takaki Y."/>
            <person name="Nishi S."/>
            <person name="Hori S."/>
            <person name="Arai W."/>
            <person name="Tsubouchi T."/>
            <person name="Morono Y."/>
            <person name="Uchiyama I."/>
            <person name="Ito T."/>
            <person name="Fujiyama A."/>
            <person name="Inagaki F."/>
            <person name="Takami H."/>
        </authorList>
    </citation>
    <scope>NUCLEOTIDE SEQUENCE</scope>
    <source>
        <strain evidence="9">Expedition CK06-06</strain>
    </source>
</reference>
<gene>
    <name evidence="9" type="ORF">S01H4_58636</name>
</gene>
<dbReference type="InterPro" id="IPR021130">
    <property type="entry name" value="PRib-ATP_PPHydrolase-like"/>
</dbReference>
<dbReference type="GO" id="GO:0000105">
    <property type="term" value="P:L-histidine biosynthetic process"/>
    <property type="evidence" value="ECO:0007669"/>
    <property type="project" value="UniProtKB-UniPathway"/>
</dbReference>
<dbReference type="GO" id="GO:0004636">
    <property type="term" value="F:phosphoribosyl-ATP diphosphatase activity"/>
    <property type="evidence" value="ECO:0007669"/>
    <property type="project" value="UniProtKB-EC"/>
</dbReference>
<dbReference type="GO" id="GO:0005524">
    <property type="term" value="F:ATP binding"/>
    <property type="evidence" value="ECO:0007669"/>
    <property type="project" value="UniProtKB-KW"/>
</dbReference>
<protein>
    <recommendedName>
        <fullName evidence="3">phosphoribosyl-ATP diphosphatase</fullName>
        <ecNumber evidence="3">3.6.1.31</ecNumber>
    </recommendedName>
</protein>
<comment type="pathway">
    <text evidence="2">Amino-acid biosynthesis; L-histidine biosynthesis; L-histidine from 5-phospho-alpha-D-ribose 1-diphosphate: step 2/9.</text>
</comment>
<comment type="catalytic activity">
    <reaction evidence="1">
        <text>1-(5-phospho-beta-D-ribosyl)-ATP + H2O = 1-(5-phospho-beta-D-ribosyl)-5'-AMP + diphosphate + H(+)</text>
        <dbReference type="Rhea" id="RHEA:22828"/>
        <dbReference type="ChEBI" id="CHEBI:15377"/>
        <dbReference type="ChEBI" id="CHEBI:15378"/>
        <dbReference type="ChEBI" id="CHEBI:33019"/>
        <dbReference type="ChEBI" id="CHEBI:59457"/>
        <dbReference type="ChEBI" id="CHEBI:73183"/>
        <dbReference type="EC" id="3.6.1.31"/>
    </reaction>
</comment>
<accession>X1F5V3</accession>
<dbReference type="EC" id="3.6.1.31" evidence="3"/>